<feature type="binding site" evidence="9 11">
    <location>
        <position position="39"/>
    </location>
    <ligand>
        <name>substrate</name>
    </ligand>
</feature>
<gene>
    <name evidence="9 14" type="primary">pyrF</name>
    <name evidence="14" type="ORF">FTW19_14820</name>
</gene>
<evidence type="ECO:0000256" key="11">
    <source>
        <dbReference type="PIRSR" id="PIRSR614732-2"/>
    </source>
</evidence>
<dbReference type="FunFam" id="3.20.20.70:FF:000015">
    <property type="entry name" value="Orotidine 5'-phosphate decarboxylase"/>
    <property type="match status" value="1"/>
</dbReference>
<dbReference type="AlphaFoldDB" id="A0A5B9EBY7"/>
<comment type="subunit">
    <text evidence="3 9">Homodimer.</text>
</comment>
<evidence type="ECO:0000256" key="12">
    <source>
        <dbReference type="RuleBase" id="RU000512"/>
    </source>
</evidence>
<dbReference type="CDD" id="cd04725">
    <property type="entry name" value="OMP_decarboxylase_like"/>
    <property type="match status" value="1"/>
</dbReference>
<evidence type="ECO:0000313" key="15">
    <source>
        <dbReference type="Proteomes" id="UP000321820"/>
    </source>
</evidence>
<feature type="active site" description="Proton donor" evidence="9">
    <location>
        <position position="68"/>
    </location>
</feature>
<keyword evidence="6 9" id="KW-0456">Lyase</keyword>
<protein>
    <recommendedName>
        <fullName evidence="9">Orotidine 5'-phosphate decarboxylase</fullName>
        <ecNumber evidence="9">4.1.1.23</ecNumber>
    </recommendedName>
    <alternativeName>
        <fullName evidence="9">OMP decarboxylase</fullName>
        <shortName evidence="9">OMPDCase</shortName>
        <shortName evidence="9">OMPdecase</shortName>
    </alternativeName>
</protein>
<feature type="binding site" evidence="9 11">
    <location>
        <position position="195"/>
    </location>
    <ligand>
        <name>substrate</name>
    </ligand>
</feature>
<evidence type="ECO:0000256" key="7">
    <source>
        <dbReference type="ARBA" id="ARBA00049157"/>
    </source>
</evidence>
<evidence type="ECO:0000256" key="6">
    <source>
        <dbReference type="ARBA" id="ARBA00023239"/>
    </source>
</evidence>
<dbReference type="NCBIfam" id="NF001273">
    <property type="entry name" value="PRK00230.1"/>
    <property type="match status" value="1"/>
</dbReference>
<dbReference type="InterPro" id="IPR011060">
    <property type="entry name" value="RibuloseP-bd_barrel"/>
</dbReference>
<keyword evidence="15" id="KW-1185">Reference proteome</keyword>
<dbReference type="NCBIfam" id="TIGR01740">
    <property type="entry name" value="pyrF"/>
    <property type="match status" value="1"/>
</dbReference>
<dbReference type="GO" id="GO:0044205">
    <property type="term" value="P:'de novo' UMP biosynthetic process"/>
    <property type="evidence" value="ECO:0007669"/>
    <property type="project" value="UniProtKB-UniRule"/>
</dbReference>
<evidence type="ECO:0000259" key="13">
    <source>
        <dbReference type="SMART" id="SM00934"/>
    </source>
</evidence>
<accession>A0A5B9EBY7</accession>
<sequence length="244" mass="25383">MSSPQIQSLDRLILALDYPTQSTALPAVEALNGLIYWVKVGLELYLAEGRSVVDSLLQRKLNIFLDLKLHDIPNTVAGAVRSVSGLGVGLLTLHASGGPQMLEAAANAAAKIPGAPKLLAVTVLTSMDRSQLAATGVTRTPAEQVALLGKMAIDAGVDGLVCSGEEIALLRETIGDEPLLIVPGIRPATSEVGDQRRVVTPASAIRSGASRLVVGRPITQAPDPAAAVRSILDEIDSALPALQR</sequence>
<evidence type="ECO:0000256" key="4">
    <source>
        <dbReference type="ARBA" id="ARBA00022793"/>
    </source>
</evidence>
<reference evidence="14 15" key="1">
    <citation type="submission" date="2019-08" db="EMBL/GenBank/DDBJ databases">
        <title>Complete genome sequence of Terriglobus albidus strain ORNL.</title>
        <authorList>
            <person name="Podar M."/>
        </authorList>
    </citation>
    <scope>NUCLEOTIDE SEQUENCE [LARGE SCALE GENOMIC DNA]</scope>
    <source>
        <strain evidence="14 15">ORNL</strain>
    </source>
</reference>
<evidence type="ECO:0000256" key="10">
    <source>
        <dbReference type="PIRSR" id="PIRSR614732-1"/>
    </source>
</evidence>
<feature type="active site" description="For OMPdecase activity" evidence="10">
    <location>
        <position position="66"/>
    </location>
</feature>
<dbReference type="HAMAP" id="MF_01200_B">
    <property type="entry name" value="OMPdecase_type1_B"/>
    <property type="match status" value="1"/>
</dbReference>
<feature type="binding site" evidence="9 11">
    <location>
        <position position="216"/>
    </location>
    <ligand>
        <name>substrate</name>
    </ligand>
</feature>
<keyword evidence="4 9" id="KW-0210">Decarboxylase</keyword>
<evidence type="ECO:0000256" key="5">
    <source>
        <dbReference type="ARBA" id="ARBA00022975"/>
    </source>
</evidence>
<comment type="similarity">
    <text evidence="8 9">Belongs to the OMP decarboxylase family. Type 1 subfamily.</text>
</comment>
<dbReference type="GO" id="GO:0006207">
    <property type="term" value="P:'de novo' pyrimidine nucleobase biosynthetic process"/>
    <property type="evidence" value="ECO:0007669"/>
    <property type="project" value="InterPro"/>
</dbReference>
<comment type="function">
    <text evidence="1 9">Catalyzes the decarboxylation of orotidine 5'-monophosphate (OMP) to uridine 5'-monophosphate (UMP).</text>
</comment>
<dbReference type="GO" id="GO:0005829">
    <property type="term" value="C:cytosol"/>
    <property type="evidence" value="ECO:0007669"/>
    <property type="project" value="TreeGrafter"/>
</dbReference>
<proteinExistence type="inferred from homology"/>
<feature type="active site" description="For OMPdecase activity" evidence="10">
    <location>
        <position position="68"/>
    </location>
</feature>
<evidence type="ECO:0000313" key="14">
    <source>
        <dbReference type="EMBL" id="QEE29154.1"/>
    </source>
</evidence>
<dbReference type="Pfam" id="PF00215">
    <property type="entry name" value="OMPdecase"/>
    <property type="match status" value="1"/>
</dbReference>
<feature type="domain" description="Orotidine 5'-phosphate decarboxylase" evidence="13">
    <location>
        <begin position="11"/>
        <end position="231"/>
    </location>
</feature>
<dbReference type="InterPro" id="IPR047596">
    <property type="entry name" value="OMPdecase_bac"/>
</dbReference>
<dbReference type="PANTHER" id="PTHR32119">
    <property type="entry name" value="OROTIDINE 5'-PHOSPHATE DECARBOXYLASE"/>
    <property type="match status" value="1"/>
</dbReference>
<evidence type="ECO:0000256" key="9">
    <source>
        <dbReference type="HAMAP-Rule" id="MF_01200"/>
    </source>
</evidence>
<feature type="binding site" evidence="9">
    <location>
        <begin position="66"/>
        <end position="75"/>
    </location>
    <ligand>
        <name>substrate</name>
    </ligand>
</feature>
<feature type="binding site" evidence="9 11">
    <location>
        <position position="215"/>
    </location>
    <ligand>
        <name>substrate</name>
    </ligand>
</feature>
<dbReference type="GO" id="GO:0004590">
    <property type="term" value="F:orotidine-5'-phosphate decarboxylase activity"/>
    <property type="evidence" value="ECO:0007669"/>
    <property type="project" value="UniProtKB-UniRule"/>
</dbReference>
<dbReference type="EC" id="4.1.1.23" evidence="9"/>
<comment type="catalytic activity">
    <reaction evidence="7 9 12">
        <text>orotidine 5'-phosphate + H(+) = UMP + CO2</text>
        <dbReference type="Rhea" id="RHEA:11596"/>
        <dbReference type="ChEBI" id="CHEBI:15378"/>
        <dbReference type="ChEBI" id="CHEBI:16526"/>
        <dbReference type="ChEBI" id="CHEBI:57538"/>
        <dbReference type="ChEBI" id="CHEBI:57865"/>
        <dbReference type="EC" id="4.1.1.23"/>
    </reaction>
</comment>
<feature type="binding site" evidence="9 11">
    <location>
        <position position="17"/>
    </location>
    <ligand>
        <name>substrate</name>
    </ligand>
</feature>
<dbReference type="InterPro" id="IPR001754">
    <property type="entry name" value="OMPdeCOase_dom"/>
</dbReference>
<dbReference type="SUPFAM" id="SSF51366">
    <property type="entry name" value="Ribulose-phoshate binding barrel"/>
    <property type="match status" value="1"/>
</dbReference>
<dbReference type="Gene3D" id="3.20.20.70">
    <property type="entry name" value="Aldolase class I"/>
    <property type="match status" value="1"/>
</dbReference>
<feature type="active site" description="For OMPdecase activity" evidence="10">
    <location>
        <position position="71"/>
    </location>
</feature>
<dbReference type="InterPro" id="IPR018089">
    <property type="entry name" value="OMPdecase_AS"/>
</dbReference>
<dbReference type="PANTHER" id="PTHR32119:SF2">
    <property type="entry name" value="OROTIDINE 5'-PHOSPHATE DECARBOXYLASE"/>
    <property type="match status" value="1"/>
</dbReference>
<feature type="binding site" evidence="9 11">
    <location>
        <position position="186"/>
    </location>
    <ligand>
        <name>substrate</name>
    </ligand>
</feature>
<evidence type="ECO:0000256" key="3">
    <source>
        <dbReference type="ARBA" id="ARBA00011738"/>
    </source>
</evidence>
<dbReference type="KEGG" id="talb:FTW19_14820"/>
<evidence type="ECO:0000256" key="1">
    <source>
        <dbReference type="ARBA" id="ARBA00002356"/>
    </source>
</evidence>
<feature type="binding site" evidence="9 11">
    <location>
        <position position="125"/>
    </location>
    <ligand>
        <name>substrate</name>
    </ligand>
</feature>
<dbReference type="RefSeq" id="WP_147648352.1">
    <property type="nucleotide sequence ID" value="NZ_CP042806.1"/>
</dbReference>
<name>A0A5B9EBY7_9BACT</name>
<dbReference type="PROSITE" id="PS00156">
    <property type="entry name" value="OMPDECASE"/>
    <property type="match status" value="1"/>
</dbReference>
<dbReference type="InterPro" id="IPR013785">
    <property type="entry name" value="Aldolase_TIM"/>
</dbReference>
<dbReference type="EMBL" id="CP042806">
    <property type="protein sequence ID" value="QEE29154.1"/>
    <property type="molecule type" value="Genomic_DNA"/>
</dbReference>
<dbReference type="InterPro" id="IPR014732">
    <property type="entry name" value="OMPdecase"/>
</dbReference>
<dbReference type="UniPathway" id="UPA00070">
    <property type="reaction ID" value="UER00120"/>
</dbReference>
<comment type="pathway">
    <text evidence="2 9 12">Pyrimidine metabolism; UMP biosynthesis via de novo pathway; UMP from orotate: step 2/2.</text>
</comment>
<dbReference type="OrthoDB" id="9806203at2"/>
<dbReference type="Proteomes" id="UP000321820">
    <property type="component" value="Chromosome"/>
</dbReference>
<evidence type="ECO:0000256" key="8">
    <source>
        <dbReference type="ARBA" id="ARBA00061012"/>
    </source>
</evidence>
<keyword evidence="5 9" id="KW-0665">Pyrimidine biosynthesis</keyword>
<evidence type="ECO:0000256" key="2">
    <source>
        <dbReference type="ARBA" id="ARBA00004861"/>
    </source>
</evidence>
<organism evidence="14 15">
    <name type="scientific">Terriglobus albidus</name>
    <dbReference type="NCBI Taxonomy" id="1592106"/>
    <lineage>
        <taxon>Bacteria</taxon>
        <taxon>Pseudomonadati</taxon>
        <taxon>Acidobacteriota</taxon>
        <taxon>Terriglobia</taxon>
        <taxon>Terriglobales</taxon>
        <taxon>Acidobacteriaceae</taxon>
        <taxon>Terriglobus</taxon>
    </lineage>
</organism>
<dbReference type="SMART" id="SM00934">
    <property type="entry name" value="OMPdecase"/>
    <property type="match status" value="1"/>
</dbReference>